<proteinExistence type="predicted"/>
<protein>
    <submittedName>
        <fullName evidence="1">Uncharacterized protein</fullName>
    </submittedName>
</protein>
<gene>
    <name evidence="1" type="ORF">Pan241w_41530</name>
</gene>
<keyword evidence="2" id="KW-1185">Reference proteome</keyword>
<dbReference type="Pfam" id="PF14099">
    <property type="entry name" value="Polysacc_lyase"/>
    <property type="match status" value="1"/>
</dbReference>
<organism evidence="1 2">
    <name type="scientific">Gimesia alba</name>
    <dbReference type="NCBI Taxonomy" id="2527973"/>
    <lineage>
        <taxon>Bacteria</taxon>
        <taxon>Pseudomonadati</taxon>
        <taxon>Planctomycetota</taxon>
        <taxon>Planctomycetia</taxon>
        <taxon>Planctomycetales</taxon>
        <taxon>Planctomycetaceae</taxon>
        <taxon>Gimesia</taxon>
    </lineage>
</organism>
<sequence length="205" mass="23920">MHTKTIDKRLWDRSEKCGNVTCSGETIIARPHPNGRSEVKIKQNTASGIRRYQYSFRLNGSFSEKATIVLQFHDWWTIPDNINVGTKSFLYLASPPPLAFSVRKNHLVLSHNELLSTPLLDMEHEWLVVEKNKFTHYELFPVSLNEWIDLEISIKWSLHRDGFVECNGRKISNLKTMFNSNPCHLQFGLYLDTRFESNEIREIVL</sequence>
<dbReference type="Proteomes" id="UP000317171">
    <property type="component" value="Chromosome"/>
</dbReference>
<reference evidence="1 2" key="1">
    <citation type="submission" date="2019-02" db="EMBL/GenBank/DDBJ databases">
        <title>Deep-cultivation of Planctomycetes and their phenomic and genomic characterization uncovers novel biology.</title>
        <authorList>
            <person name="Wiegand S."/>
            <person name="Jogler M."/>
            <person name="Boedeker C."/>
            <person name="Pinto D."/>
            <person name="Vollmers J."/>
            <person name="Rivas-Marin E."/>
            <person name="Kohn T."/>
            <person name="Peeters S.H."/>
            <person name="Heuer A."/>
            <person name="Rast P."/>
            <person name="Oberbeckmann S."/>
            <person name="Bunk B."/>
            <person name="Jeske O."/>
            <person name="Meyerdierks A."/>
            <person name="Storesund J.E."/>
            <person name="Kallscheuer N."/>
            <person name="Luecker S."/>
            <person name="Lage O.M."/>
            <person name="Pohl T."/>
            <person name="Merkel B.J."/>
            <person name="Hornburger P."/>
            <person name="Mueller R.-W."/>
            <person name="Bruemmer F."/>
            <person name="Labrenz M."/>
            <person name="Spormann A.M."/>
            <person name="Op den Camp H."/>
            <person name="Overmann J."/>
            <person name="Amann R."/>
            <person name="Jetten M.S.M."/>
            <person name="Mascher T."/>
            <person name="Medema M.H."/>
            <person name="Devos D.P."/>
            <person name="Kaster A.-K."/>
            <person name="Ovreas L."/>
            <person name="Rohde M."/>
            <person name="Galperin M.Y."/>
            <person name="Jogler C."/>
        </authorList>
    </citation>
    <scope>NUCLEOTIDE SEQUENCE [LARGE SCALE GENOMIC DNA]</scope>
    <source>
        <strain evidence="1 2">Pan241w</strain>
    </source>
</reference>
<dbReference type="EMBL" id="CP036269">
    <property type="protein sequence ID" value="QDT44048.1"/>
    <property type="molecule type" value="Genomic_DNA"/>
</dbReference>
<dbReference type="KEGG" id="gaz:Pan241w_41530"/>
<dbReference type="Gene3D" id="2.60.120.200">
    <property type="match status" value="1"/>
</dbReference>
<evidence type="ECO:0000313" key="2">
    <source>
        <dbReference type="Proteomes" id="UP000317171"/>
    </source>
</evidence>
<name>A0A517RJK8_9PLAN</name>
<dbReference type="InterPro" id="IPR025975">
    <property type="entry name" value="Polysacc_lyase"/>
</dbReference>
<dbReference type="AlphaFoldDB" id="A0A517RJK8"/>
<accession>A0A517RJK8</accession>
<dbReference type="OrthoDB" id="9919133at2"/>
<evidence type="ECO:0000313" key="1">
    <source>
        <dbReference type="EMBL" id="QDT44048.1"/>
    </source>
</evidence>
<dbReference type="RefSeq" id="WP_145219183.1">
    <property type="nucleotide sequence ID" value="NZ_CP036269.1"/>
</dbReference>